<protein>
    <submittedName>
        <fullName evidence="1">Uncharacterized protein</fullName>
    </submittedName>
</protein>
<sequence>MLFSRVAPVALLVALATSSLGAVSAKQAIESMNALQNTVSEARRSIEGWNGGLLGVIPVASKLQEVKTSATDTRRTIEQSDAFGEDDQEDVLAAYQQLHPEIVGALNAAEEKAPAFKVAGVAFVARAMMDDLKSEKEKFETTMQGKVPAERYRSVESKVAEVNAAFDSAHKALST</sequence>
<dbReference type="PANTHER" id="PTHR38123:SF3">
    <property type="entry name" value="ANTIGENIC CELL WALL GALACTOMANNOPROTEIN"/>
    <property type="match status" value="1"/>
</dbReference>
<comment type="caution">
    <text evidence="1">The sequence shown here is derived from an EMBL/GenBank/DDBJ whole genome shotgun (WGS) entry which is preliminary data.</text>
</comment>
<organism evidence="1 2">
    <name type="scientific">Aspergillus fumigatus</name>
    <name type="common">Neosartorya fumigata</name>
    <dbReference type="NCBI Taxonomy" id="746128"/>
    <lineage>
        <taxon>Eukaryota</taxon>
        <taxon>Fungi</taxon>
        <taxon>Dikarya</taxon>
        <taxon>Ascomycota</taxon>
        <taxon>Pezizomycotina</taxon>
        <taxon>Eurotiomycetes</taxon>
        <taxon>Eurotiomycetidae</taxon>
        <taxon>Eurotiales</taxon>
        <taxon>Aspergillaceae</taxon>
        <taxon>Aspergillus</taxon>
        <taxon>Aspergillus subgen. Fumigati</taxon>
    </lineage>
</organism>
<dbReference type="AlphaFoldDB" id="A0A8H4MTD5"/>
<dbReference type="PANTHER" id="PTHR38123">
    <property type="entry name" value="CELL WALL SERINE-THREONINE-RICH GALACTOMANNOPROTEIN MP1 (AFU_ORTHOLOGUE AFUA_4G03240)"/>
    <property type="match status" value="1"/>
</dbReference>
<proteinExistence type="predicted"/>
<evidence type="ECO:0000313" key="1">
    <source>
        <dbReference type="EMBL" id="KAH1911884.1"/>
    </source>
</evidence>
<name>A0A8H4MTD5_ASPFM</name>
<dbReference type="InterPro" id="IPR021054">
    <property type="entry name" value="Cell_wall_mannoprotein_1"/>
</dbReference>
<gene>
    <name evidence="1" type="ORF">KXV57_000274</name>
</gene>
<dbReference type="GO" id="GO:0005576">
    <property type="term" value="C:extracellular region"/>
    <property type="evidence" value="ECO:0007669"/>
    <property type="project" value="TreeGrafter"/>
</dbReference>
<dbReference type="Pfam" id="PF12296">
    <property type="entry name" value="HsbA"/>
    <property type="match status" value="1"/>
</dbReference>
<evidence type="ECO:0000313" key="2">
    <source>
        <dbReference type="Proteomes" id="UP000813423"/>
    </source>
</evidence>
<dbReference type="EMBL" id="JAIBSC010000001">
    <property type="protein sequence ID" value="KAH1911884.1"/>
    <property type="molecule type" value="Genomic_DNA"/>
</dbReference>
<accession>A0A8H4MTD5</accession>
<reference evidence="1" key="1">
    <citation type="submission" date="2021-08" db="EMBL/GenBank/DDBJ databases">
        <title>Global Aspergillus fumigatus from environmental and clinical sources.</title>
        <authorList>
            <person name="Barber A."/>
            <person name="Sae-Ong T."/>
        </authorList>
    </citation>
    <scope>NUCLEOTIDE SEQUENCE</scope>
    <source>
        <strain evidence="1">NRZ-2016-071</strain>
    </source>
</reference>
<dbReference type="Proteomes" id="UP000813423">
    <property type="component" value="Unassembled WGS sequence"/>
</dbReference>
<dbReference type="Gene3D" id="1.20.1280.140">
    <property type="match status" value="1"/>
</dbReference>